<dbReference type="SUPFAM" id="SSF48317">
    <property type="entry name" value="Acid phosphatase/Vanadium-dependent haloperoxidase"/>
    <property type="match status" value="1"/>
</dbReference>
<dbReference type="CDD" id="cd03392">
    <property type="entry name" value="PAP2_like_2"/>
    <property type="match status" value="1"/>
</dbReference>
<dbReference type="AlphaFoldDB" id="A0A917IBY0"/>
<feature type="transmembrane region" description="Helical" evidence="1">
    <location>
        <begin position="202"/>
        <end position="220"/>
    </location>
</feature>
<dbReference type="Pfam" id="PF01569">
    <property type="entry name" value="PAP2"/>
    <property type="match status" value="1"/>
</dbReference>
<keyword evidence="1" id="KW-1133">Transmembrane helix</keyword>
<feature type="transmembrane region" description="Helical" evidence="1">
    <location>
        <begin position="12"/>
        <end position="31"/>
    </location>
</feature>
<dbReference type="InterPro" id="IPR000326">
    <property type="entry name" value="PAP2/HPO"/>
</dbReference>
<feature type="transmembrane region" description="Helical" evidence="1">
    <location>
        <begin position="75"/>
        <end position="96"/>
    </location>
</feature>
<gene>
    <name evidence="3" type="ORF">GCM10007036_44700</name>
</gene>
<evidence type="ECO:0000313" key="4">
    <source>
        <dbReference type="Proteomes" id="UP000603912"/>
    </source>
</evidence>
<name>A0A917IBY0_9HYPH</name>
<feature type="transmembrane region" description="Helical" evidence="1">
    <location>
        <begin position="103"/>
        <end position="125"/>
    </location>
</feature>
<dbReference type="Gene3D" id="1.20.144.10">
    <property type="entry name" value="Phosphatidic acid phosphatase type 2/haloperoxidase"/>
    <property type="match status" value="2"/>
</dbReference>
<reference evidence="3" key="1">
    <citation type="journal article" date="2014" name="Int. J. Syst. Evol. Microbiol.">
        <title>Complete genome sequence of Corynebacterium casei LMG S-19264T (=DSM 44701T), isolated from a smear-ripened cheese.</title>
        <authorList>
            <consortium name="US DOE Joint Genome Institute (JGI-PGF)"/>
            <person name="Walter F."/>
            <person name="Albersmeier A."/>
            <person name="Kalinowski J."/>
            <person name="Ruckert C."/>
        </authorList>
    </citation>
    <scope>NUCLEOTIDE SEQUENCE</scope>
    <source>
        <strain evidence="3">CGMCC 1.12214</strain>
    </source>
</reference>
<feature type="transmembrane region" description="Helical" evidence="1">
    <location>
        <begin position="145"/>
        <end position="163"/>
    </location>
</feature>
<keyword evidence="4" id="KW-1185">Reference proteome</keyword>
<keyword evidence="1" id="KW-0812">Transmembrane</keyword>
<protein>
    <submittedName>
        <fullName evidence="3">Phosphatase PAP2 family protein</fullName>
    </submittedName>
</protein>
<dbReference type="RefSeq" id="WP_244644015.1">
    <property type="nucleotide sequence ID" value="NZ_BMES01000003.1"/>
</dbReference>
<feature type="domain" description="Phosphatidic acid phosphatase type 2/haloperoxidase" evidence="2">
    <location>
        <begin position="103"/>
        <end position="217"/>
    </location>
</feature>
<evidence type="ECO:0000313" key="3">
    <source>
        <dbReference type="EMBL" id="GGH32654.1"/>
    </source>
</evidence>
<keyword evidence="1" id="KW-0472">Membrane</keyword>
<sequence length="243" mass="25923">MILEQLRDRFRLELGSVLALSIVAAGLFAFVKIADEVVEGDTHGFDQRILLALRTPGDAANPIGPPWLEGVMRDITALGSVTVLSFITIAAILYLVMDGKRHAALFAAVSIGGGTLLSFVLKIGFDRPRPALVAHLVDVHTLSFPSGHAMMSAVAYITLGALLARVSSKRRVKAFVVALGLLLAVAIGCSRVYLGVHWPTDVLGGWAVGCAWAMLCWQLARVLQRRGAVEQPSEEQSTGPATT</sequence>
<comment type="caution">
    <text evidence="3">The sequence shown here is derived from an EMBL/GenBank/DDBJ whole genome shotgun (WGS) entry which is preliminary data.</text>
</comment>
<evidence type="ECO:0000259" key="2">
    <source>
        <dbReference type="SMART" id="SM00014"/>
    </source>
</evidence>
<evidence type="ECO:0000256" key="1">
    <source>
        <dbReference type="SAM" id="Phobius"/>
    </source>
</evidence>
<dbReference type="SMART" id="SM00014">
    <property type="entry name" value="acidPPc"/>
    <property type="match status" value="1"/>
</dbReference>
<dbReference type="PANTHER" id="PTHR14969">
    <property type="entry name" value="SPHINGOSINE-1-PHOSPHATE PHOSPHOHYDROLASE"/>
    <property type="match status" value="1"/>
</dbReference>
<proteinExistence type="predicted"/>
<organism evidence="3 4">
    <name type="scientific">Alsobacter metallidurans</name>
    <dbReference type="NCBI Taxonomy" id="340221"/>
    <lineage>
        <taxon>Bacteria</taxon>
        <taxon>Pseudomonadati</taxon>
        <taxon>Pseudomonadota</taxon>
        <taxon>Alphaproteobacteria</taxon>
        <taxon>Hyphomicrobiales</taxon>
        <taxon>Alsobacteraceae</taxon>
        <taxon>Alsobacter</taxon>
    </lineage>
</organism>
<dbReference type="InterPro" id="IPR036938">
    <property type="entry name" value="PAP2/HPO_sf"/>
</dbReference>
<feature type="transmembrane region" description="Helical" evidence="1">
    <location>
        <begin position="175"/>
        <end position="196"/>
    </location>
</feature>
<dbReference type="PANTHER" id="PTHR14969:SF13">
    <property type="entry name" value="AT30094P"/>
    <property type="match status" value="1"/>
</dbReference>
<dbReference type="EMBL" id="BMES01000003">
    <property type="protein sequence ID" value="GGH32654.1"/>
    <property type="molecule type" value="Genomic_DNA"/>
</dbReference>
<accession>A0A917IBY0</accession>
<reference evidence="3" key="2">
    <citation type="submission" date="2020-09" db="EMBL/GenBank/DDBJ databases">
        <authorList>
            <person name="Sun Q."/>
            <person name="Zhou Y."/>
        </authorList>
    </citation>
    <scope>NUCLEOTIDE SEQUENCE</scope>
    <source>
        <strain evidence="3">CGMCC 1.12214</strain>
    </source>
</reference>
<dbReference type="Proteomes" id="UP000603912">
    <property type="component" value="Unassembled WGS sequence"/>
</dbReference>